<dbReference type="AlphaFoldDB" id="A0A6L5GQG1"/>
<keyword evidence="3" id="KW-1185">Reference proteome</keyword>
<accession>A0A6L5GQG1</accession>
<organism evidence="2 3">
    <name type="scientific">Candidatus Pseudoramibacter fermentans</name>
    <dbReference type="NCBI Taxonomy" id="2594427"/>
    <lineage>
        <taxon>Bacteria</taxon>
        <taxon>Bacillati</taxon>
        <taxon>Bacillota</taxon>
        <taxon>Clostridia</taxon>
        <taxon>Eubacteriales</taxon>
        <taxon>Eubacteriaceae</taxon>
        <taxon>Pseudoramibacter</taxon>
    </lineage>
</organism>
<evidence type="ECO:0000313" key="3">
    <source>
        <dbReference type="Proteomes" id="UP000473648"/>
    </source>
</evidence>
<protein>
    <submittedName>
        <fullName evidence="2">Uncharacterized protein</fullName>
    </submittedName>
</protein>
<dbReference type="Proteomes" id="UP000473648">
    <property type="component" value="Unassembled WGS sequence"/>
</dbReference>
<dbReference type="EMBL" id="VOGB01000003">
    <property type="protein sequence ID" value="MQM72060.1"/>
    <property type="molecule type" value="Genomic_DNA"/>
</dbReference>
<name>A0A6L5GQG1_9FIRM</name>
<gene>
    <name evidence="2" type="ORF">FRC53_01245</name>
</gene>
<evidence type="ECO:0000313" key="2">
    <source>
        <dbReference type="EMBL" id="MQM72060.1"/>
    </source>
</evidence>
<sequence>MLPVFFIAAAIATAGVGVTKDIQAYNHQANAKTINQYANDQMKEARDQLNLKRAEVKESLANLGQEKIFILNNSIHAFLDTFTKIKNVDFADSLGLDEIKNLKIDQTSFKELKELSNLVLDVVGGAAAGTAGGALTAFGAWSAAQTFAAASTGTAISSLSGAASMNATLAFFGGGSLAAGGGGMALGTAVLGGLVAGPALMVMGFIVDNKAGKSLENALKNKAESDKIVTSLNTASDQCIAIRRRSYMFYELLARLDAYFLPLIWKMEHIFQIEGDDYRHYRPTSKKVVAEAAALACSIKAVLDTPILSKEGQLTEASEKITNIINPVIYKDAENALNA</sequence>
<reference evidence="2" key="1">
    <citation type="journal article" date="2020" name="Appl. Environ. Microbiol.">
        <title>Medium-Chain Fatty Acid Synthesis by 'Candidatus Weimeria bifida' gen. nov., sp. nov., and 'Candidatus Pseudoramibacter fermentans' sp. nov.</title>
        <authorList>
            <person name="Scarborough M.J."/>
            <person name="Myers K.S."/>
            <person name="Donohue T.J."/>
            <person name="Noguera D.R."/>
        </authorList>
    </citation>
    <scope>NUCLEOTIDE SEQUENCE</scope>
    <source>
        <strain evidence="2">EUB1.1</strain>
    </source>
</reference>
<proteinExistence type="predicted"/>
<feature type="coiled-coil region" evidence="1">
    <location>
        <begin position="35"/>
        <end position="66"/>
    </location>
</feature>
<comment type="caution">
    <text evidence="2">The sequence shown here is derived from an EMBL/GenBank/DDBJ whole genome shotgun (WGS) entry which is preliminary data.</text>
</comment>
<keyword evidence="1" id="KW-0175">Coiled coil</keyword>
<evidence type="ECO:0000256" key="1">
    <source>
        <dbReference type="SAM" id="Coils"/>
    </source>
</evidence>